<sequence length="42" mass="4755">VYKYVLSGNNFILQAAIVTETQSRMQVRYNAELNSTSFNGNL</sequence>
<accession>A0A382VWZ8</accession>
<name>A0A382VWZ8_9ZZZZ</name>
<feature type="non-terminal residue" evidence="1">
    <location>
        <position position="1"/>
    </location>
</feature>
<dbReference type="AlphaFoldDB" id="A0A382VWZ8"/>
<evidence type="ECO:0000313" key="1">
    <source>
        <dbReference type="EMBL" id="SVD50910.1"/>
    </source>
</evidence>
<protein>
    <submittedName>
        <fullName evidence="1">Uncharacterized protein</fullName>
    </submittedName>
</protein>
<dbReference type="EMBL" id="UINC01155194">
    <property type="protein sequence ID" value="SVD50910.1"/>
    <property type="molecule type" value="Genomic_DNA"/>
</dbReference>
<organism evidence="1">
    <name type="scientific">marine metagenome</name>
    <dbReference type="NCBI Taxonomy" id="408172"/>
    <lineage>
        <taxon>unclassified sequences</taxon>
        <taxon>metagenomes</taxon>
        <taxon>ecological metagenomes</taxon>
    </lineage>
</organism>
<reference evidence="1" key="1">
    <citation type="submission" date="2018-05" db="EMBL/GenBank/DDBJ databases">
        <authorList>
            <person name="Lanie J.A."/>
            <person name="Ng W.-L."/>
            <person name="Kazmierczak K.M."/>
            <person name="Andrzejewski T.M."/>
            <person name="Davidsen T.M."/>
            <person name="Wayne K.J."/>
            <person name="Tettelin H."/>
            <person name="Glass J.I."/>
            <person name="Rusch D."/>
            <person name="Podicherti R."/>
            <person name="Tsui H.-C.T."/>
            <person name="Winkler M.E."/>
        </authorList>
    </citation>
    <scope>NUCLEOTIDE SEQUENCE</scope>
</reference>
<feature type="non-terminal residue" evidence="1">
    <location>
        <position position="42"/>
    </location>
</feature>
<proteinExistence type="predicted"/>
<gene>
    <name evidence="1" type="ORF">METZ01_LOCUS403764</name>
</gene>